<proteinExistence type="predicted"/>
<protein>
    <recommendedName>
        <fullName evidence="2">Glyoxalase/fosfomycin resistance/dioxygenase domain-containing protein</fullName>
    </recommendedName>
</protein>
<dbReference type="Proteomes" id="UP000799779">
    <property type="component" value="Unassembled WGS sequence"/>
</dbReference>
<feature type="region of interest" description="Disordered" evidence="1">
    <location>
        <begin position="329"/>
        <end position="372"/>
    </location>
</feature>
<dbReference type="OrthoDB" id="3360610at2759"/>
<organism evidence="3 4">
    <name type="scientific">Amniculicola lignicola CBS 123094</name>
    <dbReference type="NCBI Taxonomy" id="1392246"/>
    <lineage>
        <taxon>Eukaryota</taxon>
        <taxon>Fungi</taxon>
        <taxon>Dikarya</taxon>
        <taxon>Ascomycota</taxon>
        <taxon>Pezizomycotina</taxon>
        <taxon>Dothideomycetes</taxon>
        <taxon>Pleosporomycetidae</taxon>
        <taxon>Pleosporales</taxon>
        <taxon>Amniculicolaceae</taxon>
        <taxon>Amniculicola</taxon>
    </lineage>
</organism>
<dbReference type="InterPro" id="IPR029068">
    <property type="entry name" value="Glyas_Bleomycin-R_OHBP_Dase"/>
</dbReference>
<dbReference type="Pfam" id="PF00903">
    <property type="entry name" value="Glyoxalase"/>
    <property type="match status" value="1"/>
</dbReference>
<evidence type="ECO:0000256" key="1">
    <source>
        <dbReference type="SAM" id="MobiDB-lite"/>
    </source>
</evidence>
<sequence>MANAKVQLNRLMAVHYQHPNLDATEKFLVDFGLFVVKREETRTYYRGFGPETYIYIAEQSPDERKHFVGGILAVESADDLHRAAQVPGSSSIEDAHSLSGGKQVVLTDPVGMKVTLVHGAKLRPASEVSEEVPGPILINSGTVRSRQTLLSLERGPSRVAKCGHYGLRVDSSKFDGTVDWYMDTFNLKLSSCLQLANGKPAFMFLHIDKGKEFVDHHTIFLCRAMKPLAEATPHHSSFETDSFDTQQLGHDWLLQKGWTNCYGIGRHKYGSHIFDYWFDASGNIIEHYTDGDLVNCDTPPTYEEVQPDSIKIWGPSIPLAFFTGRPEDAVKPQSNGPALTSLDHTIRDGMKPPPSQQKPLDGAEIKAVGVST</sequence>
<feature type="domain" description="Glyoxalase/fosfomycin resistance/dioxygenase" evidence="2">
    <location>
        <begin position="164"/>
        <end position="286"/>
    </location>
</feature>
<reference evidence="3" key="1">
    <citation type="journal article" date="2020" name="Stud. Mycol.">
        <title>101 Dothideomycetes genomes: a test case for predicting lifestyles and emergence of pathogens.</title>
        <authorList>
            <person name="Haridas S."/>
            <person name="Albert R."/>
            <person name="Binder M."/>
            <person name="Bloem J."/>
            <person name="Labutti K."/>
            <person name="Salamov A."/>
            <person name="Andreopoulos B."/>
            <person name="Baker S."/>
            <person name="Barry K."/>
            <person name="Bills G."/>
            <person name="Bluhm B."/>
            <person name="Cannon C."/>
            <person name="Castanera R."/>
            <person name="Culley D."/>
            <person name="Daum C."/>
            <person name="Ezra D."/>
            <person name="Gonzalez J."/>
            <person name="Henrissat B."/>
            <person name="Kuo A."/>
            <person name="Liang C."/>
            <person name="Lipzen A."/>
            <person name="Lutzoni F."/>
            <person name="Magnuson J."/>
            <person name="Mondo S."/>
            <person name="Nolan M."/>
            <person name="Ohm R."/>
            <person name="Pangilinan J."/>
            <person name="Park H.-J."/>
            <person name="Ramirez L."/>
            <person name="Alfaro M."/>
            <person name="Sun H."/>
            <person name="Tritt A."/>
            <person name="Yoshinaga Y."/>
            <person name="Zwiers L.-H."/>
            <person name="Turgeon B."/>
            <person name="Goodwin S."/>
            <person name="Spatafora J."/>
            <person name="Crous P."/>
            <person name="Grigoriev I."/>
        </authorList>
    </citation>
    <scope>NUCLEOTIDE SEQUENCE</scope>
    <source>
        <strain evidence="3">CBS 123094</strain>
    </source>
</reference>
<accession>A0A6A5WG16</accession>
<dbReference type="EMBL" id="ML977586">
    <property type="protein sequence ID" value="KAF2000843.1"/>
    <property type="molecule type" value="Genomic_DNA"/>
</dbReference>
<gene>
    <name evidence="3" type="ORF">P154DRAFT_491049</name>
</gene>
<dbReference type="SUPFAM" id="SSF54593">
    <property type="entry name" value="Glyoxalase/Bleomycin resistance protein/Dihydroxybiphenyl dioxygenase"/>
    <property type="match status" value="1"/>
</dbReference>
<name>A0A6A5WG16_9PLEO</name>
<evidence type="ECO:0000313" key="3">
    <source>
        <dbReference type="EMBL" id="KAF2000843.1"/>
    </source>
</evidence>
<evidence type="ECO:0000313" key="4">
    <source>
        <dbReference type="Proteomes" id="UP000799779"/>
    </source>
</evidence>
<dbReference type="AlphaFoldDB" id="A0A6A5WG16"/>
<evidence type="ECO:0000259" key="2">
    <source>
        <dbReference type="Pfam" id="PF00903"/>
    </source>
</evidence>
<keyword evidence="4" id="KW-1185">Reference proteome</keyword>
<dbReference type="Gene3D" id="3.10.180.10">
    <property type="entry name" value="2,3-Dihydroxybiphenyl 1,2-Dioxygenase, domain 1"/>
    <property type="match status" value="2"/>
</dbReference>
<dbReference type="InterPro" id="IPR004360">
    <property type="entry name" value="Glyas_Fos-R_dOase_dom"/>
</dbReference>